<dbReference type="PANTHER" id="PTHR43666:SF1">
    <property type="entry name" value="CONSERVED PROTEIN"/>
    <property type="match status" value="1"/>
</dbReference>
<dbReference type="GO" id="GO:0008237">
    <property type="term" value="F:metallopeptidase activity"/>
    <property type="evidence" value="ECO:0007669"/>
    <property type="project" value="InterPro"/>
</dbReference>
<dbReference type="InterPro" id="IPR045569">
    <property type="entry name" value="Metalloprtase-TldD/E_C"/>
</dbReference>
<evidence type="ECO:0000259" key="1">
    <source>
        <dbReference type="Pfam" id="PF19289"/>
    </source>
</evidence>
<dbReference type="AlphaFoldDB" id="A0A6J7E230"/>
<dbReference type="Pfam" id="PF19289">
    <property type="entry name" value="PmbA_TldD_3rd"/>
    <property type="match status" value="1"/>
</dbReference>
<dbReference type="InterPro" id="IPR036059">
    <property type="entry name" value="TldD/PmbA_sf"/>
</dbReference>
<organism evidence="2">
    <name type="scientific">freshwater metagenome</name>
    <dbReference type="NCBI Taxonomy" id="449393"/>
    <lineage>
        <taxon>unclassified sequences</taxon>
        <taxon>metagenomes</taxon>
        <taxon>ecological metagenomes</taxon>
    </lineage>
</organism>
<accession>A0A6J7E230</accession>
<proteinExistence type="predicted"/>
<protein>
    <submittedName>
        <fullName evidence="2">Unannotated protein</fullName>
    </submittedName>
</protein>
<dbReference type="SUPFAM" id="SSF111283">
    <property type="entry name" value="Putative modulator of DNA gyrase, PmbA/TldD"/>
    <property type="match status" value="1"/>
</dbReference>
<name>A0A6J7E230_9ZZZZ</name>
<gene>
    <name evidence="2" type="ORF">UFOPK3346_01290</name>
</gene>
<evidence type="ECO:0000313" key="2">
    <source>
        <dbReference type="EMBL" id="CAB4875285.1"/>
    </source>
</evidence>
<dbReference type="GO" id="GO:0006508">
    <property type="term" value="P:proteolysis"/>
    <property type="evidence" value="ECO:0007669"/>
    <property type="project" value="InterPro"/>
</dbReference>
<sequence>MTGKSHQRSRSTWEGVSTRDFSHISIPKIDEVIRKRLDWQGRKLDLPAGRYNTAIPSGGVADIMTYLLWSSGARDAFEGHSAFSGKDGKKTRVAEVLSNVKMNLFSDSNYPGLESMPFVAATSSGPMSSVFDNGQSVPRINWLTEGSLTSLVQTRASSVETSLPYTPFGENLVMEVPGAQGSLDELVQAMPDGVLLTTLWYIRQVDPSTLLLTGLTRDGVYRVKDGEVIGAVNNFRWNESPIELISRISSVGSTEITQPREWADDVDRVAMPPVIFENFNMSTVSQAN</sequence>
<feature type="domain" description="Metalloprotease TldD/E C-terminal" evidence="1">
    <location>
        <begin position="49"/>
        <end position="282"/>
    </location>
</feature>
<dbReference type="EMBL" id="CAFBLE010000014">
    <property type="protein sequence ID" value="CAB4875285.1"/>
    <property type="molecule type" value="Genomic_DNA"/>
</dbReference>
<reference evidence="2" key="1">
    <citation type="submission" date="2020-05" db="EMBL/GenBank/DDBJ databases">
        <authorList>
            <person name="Chiriac C."/>
            <person name="Salcher M."/>
            <person name="Ghai R."/>
            <person name="Kavagutti S V."/>
        </authorList>
    </citation>
    <scope>NUCLEOTIDE SEQUENCE</scope>
</reference>
<dbReference type="PANTHER" id="PTHR43666">
    <property type="entry name" value="TLDD PROTEIN"/>
    <property type="match status" value="1"/>
</dbReference>